<evidence type="ECO:0000313" key="3">
    <source>
        <dbReference type="EMBL" id="CAE0442698.1"/>
    </source>
</evidence>
<dbReference type="InterPro" id="IPR029058">
    <property type="entry name" value="AB_hydrolase_fold"/>
</dbReference>
<organism evidence="3">
    <name type="scientific">Aplanochytrium stocchinoi</name>
    <dbReference type="NCBI Taxonomy" id="215587"/>
    <lineage>
        <taxon>Eukaryota</taxon>
        <taxon>Sar</taxon>
        <taxon>Stramenopiles</taxon>
        <taxon>Bigyra</taxon>
        <taxon>Labyrinthulomycetes</taxon>
        <taxon>Thraustochytrida</taxon>
        <taxon>Thraustochytriidae</taxon>
        <taxon>Aplanochytrium</taxon>
    </lineage>
</organism>
<gene>
    <name evidence="3" type="ORF">ASTO00021_LOCUS12808</name>
</gene>
<dbReference type="EMBL" id="HBIN01016828">
    <property type="protein sequence ID" value="CAE0442698.1"/>
    <property type="molecule type" value="Transcribed_RNA"/>
</dbReference>
<dbReference type="SUPFAM" id="SSF53474">
    <property type="entry name" value="alpha/beta-Hydrolases"/>
    <property type="match status" value="1"/>
</dbReference>
<feature type="domain" description="AB hydrolase-1" evidence="2">
    <location>
        <begin position="224"/>
        <end position="426"/>
    </location>
</feature>
<protein>
    <recommendedName>
        <fullName evidence="2">AB hydrolase-1 domain-containing protein</fullName>
    </recommendedName>
</protein>
<keyword evidence="1" id="KW-1133">Transmembrane helix</keyword>
<keyword evidence="1" id="KW-0812">Transmembrane</keyword>
<dbReference type="Pfam" id="PF12697">
    <property type="entry name" value="Abhydrolase_6"/>
    <property type="match status" value="1"/>
</dbReference>
<dbReference type="AlphaFoldDB" id="A0A7S3PKV7"/>
<evidence type="ECO:0000256" key="1">
    <source>
        <dbReference type="SAM" id="Phobius"/>
    </source>
</evidence>
<dbReference type="Gene3D" id="3.40.50.1820">
    <property type="entry name" value="alpha/beta hydrolase"/>
    <property type="match status" value="1"/>
</dbReference>
<name>A0A7S3PKV7_9STRA</name>
<dbReference type="InterPro" id="IPR000073">
    <property type="entry name" value="AB_hydrolase_1"/>
</dbReference>
<accession>A0A7S3PKV7</accession>
<sequence>MYSFSVSFTVLFVPLVLLVWDPSSFFRRWLLLEALYWIYYNRKQASAQELRSVPSMTEQERESLIRQCLATTGTDFVRGWFYFKSKSAKNTDSSGERIYPPIESIQLENMHEWLSWGLFGKSSVKDLCPEERRQLVGISSMIEAQFMSQTGQGFDQGYNDSIAVVRLDGPVSSFWKPLAIFFFLQAVWLTGACLCYLKGFRYKRFGEVKYWIKETSSSSNKCPVVFSHGIGFGLVPYLFYHPLVKKTDRTWILVELPDRPHIRHISSYTVPEDYAQTVRGIIRSHGYEDAHFIGHSIGTIYLTWVLRFQPGLAKSFVMIDPISLLLHRSEVLWNFLYKMKFTSPEGLRQKILDFLLKNDLNVSYRLRRCFWWHKNILWIEDVPQDLPHIVFIGGQDEYIPAEDVRKYVLKAGMSESNVIYEPEAKHGSFVMKKKYRELVISNLVPFFNSMG</sequence>
<evidence type="ECO:0000259" key="2">
    <source>
        <dbReference type="Pfam" id="PF12697"/>
    </source>
</evidence>
<proteinExistence type="predicted"/>
<dbReference type="PANTHER" id="PTHR37471:SF1">
    <property type="entry name" value="AB HYDROLASE-1 DOMAIN-CONTAINING PROTEIN"/>
    <property type="match status" value="1"/>
</dbReference>
<reference evidence="3" key="1">
    <citation type="submission" date="2021-01" db="EMBL/GenBank/DDBJ databases">
        <authorList>
            <person name="Corre E."/>
            <person name="Pelletier E."/>
            <person name="Niang G."/>
            <person name="Scheremetjew M."/>
            <person name="Finn R."/>
            <person name="Kale V."/>
            <person name="Holt S."/>
            <person name="Cochrane G."/>
            <person name="Meng A."/>
            <person name="Brown T."/>
            <person name="Cohen L."/>
        </authorList>
    </citation>
    <scope>NUCLEOTIDE SEQUENCE</scope>
    <source>
        <strain evidence="3">GSBS06</strain>
    </source>
</reference>
<dbReference type="PANTHER" id="PTHR37471">
    <property type="entry name" value="UNNAMED PRODUCT"/>
    <property type="match status" value="1"/>
</dbReference>
<keyword evidence="1" id="KW-0472">Membrane</keyword>
<feature type="transmembrane region" description="Helical" evidence="1">
    <location>
        <begin position="178"/>
        <end position="197"/>
    </location>
</feature>